<dbReference type="Proteomes" id="UP000317839">
    <property type="component" value="Unassembled WGS sequence"/>
</dbReference>
<evidence type="ECO:0000256" key="1">
    <source>
        <dbReference type="SAM" id="MobiDB-lite"/>
    </source>
</evidence>
<dbReference type="EMBL" id="VIKR01000005">
    <property type="protein sequence ID" value="TQV72195.1"/>
    <property type="molecule type" value="Genomic_DNA"/>
</dbReference>
<feature type="signal peptide" evidence="2">
    <location>
        <begin position="1"/>
        <end position="20"/>
    </location>
</feature>
<evidence type="ECO:0000256" key="2">
    <source>
        <dbReference type="SAM" id="SignalP"/>
    </source>
</evidence>
<sequence>MKKCAFIHLMIVLLSIKCSAAQKTNDQLLNSESSQSQLASLEQAKQLAHEMKSNQSRKFELKSFDWNGEIPQSRLVVLNNPFGSIRSRNHLEQKVFMHATIQEIGDNPLTPEFRIREVNHQLFIDVVYDEKIKNANGEMRGRVDIAILFPGDVSIVAKTDFGLIKIDKTESHVQAESNSGNIKLTTTGLFSAKTVSGQIDLRMRGFKEFGLSSAESRSGKITASIFSDMELLLSADSKQAVLLNGEQKASGIVYSKGKQTADVDFKSYSGEIIIEVVDPPALVQSVKPSSVNIVNLDLRDLPKAKPWKPGDPVYDRDDKRINNRKP</sequence>
<name>A0A545T4T1_9GAMM</name>
<dbReference type="OrthoDB" id="6064646at2"/>
<accession>A0A545T4T1</accession>
<feature type="compositionally biased region" description="Basic and acidic residues" evidence="1">
    <location>
        <begin position="313"/>
        <end position="326"/>
    </location>
</feature>
<evidence type="ECO:0000313" key="3">
    <source>
        <dbReference type="EMBL" id="TQV72195.1"/>
    </source>
</evidence>
<organism evidence="3 4">
    <name type="scientific">Aliikangiella marina</name>
    <dbReference type="NCBI Taxonomy" id="1712262"/>
    <lineage>
        <taxon>Bacteria</taxon>
        <taxon>Pseudomonadati</taxon>
        <taxon>Pseudomonadota</taxon>
        <taxon>Gammaproteobacteria</taxon>
        <taxon>Oceanospirillales</taxon>
        <taxon>Pleioneaceae</taxon>
        <taxon>Aliikangiella</taxon>
    </lineage>
</organism>
<feature type="region of interest" description="Disordered" evidence="1">
    <location>
        <begin position="304"/>
        <end position="326"/>
    </location>
</feature>
<dbReference type="RefSeq" id="WP_142943525.1">
    <property type="nucleotide sequence ID" value="NZ_VIKR01000005.1"/>
</dbReference>
<keyword evidence="2" id="KW-0732">Signal</keyword>
<gene>
    <name evidence="3" type="ORF">FLL45_18420</name>
</gene>
<keyword evidence="4" id="KW-1185">Reference proteome</keyword>
<feature type="chain" id="PRO_5021743125" description="DUF4097 domain-containing protein" evidence="2">
    <location>
        <begin position="21"/>
        <end position="326"/>
    </location>
</feature>
<dbReference type="AlphaFoldDB" id="A0A545T4T1"/>
<protein>
    <recommendedName>
        <fullName evidence="5">DUF4097 domain-containing protein</fullName>
    </recommendedName>
</protein>
<evidence type="ECO:0000313" key="4">
    <source>
        <dbReference type="Proteomes" id="UP000317839"/>
    </source>
</evidence>
<proteinExistence type="predicted"/>
<reference evidence="3 4" key="1">
    <citation type="submission" date="2019-06" db="EMBL/GenBank/DDBJ databases">
        <title>Draft genome of Aliikangiella marina GYP-15.</title>
        <authorList>
            <person name="Wang G."/>
        </authorList>
    </citation>
    <scope>NUCLEOTIDE SEQUENCE [LARGE SCALE GENOMIC DNA]</scope>
    <source>
        <strain evidence="3 4">GYP-15</strain>
    </source>
</reference>
<comment type="caution">
    <text evidence="3">The sequence shown here is derived from an EMBL/GenBank/DDBJ whole genome shotgun (WGS) entry which is preliminary data.</text>
</comment>
<evidence type="ECO:0008006" key="5">
    <source>
        <dbReference type="Google" id="ProtNLM"/>
    </source>
</evidence>